<feature type="region of interest" description="Disordered" evidence="1">
    <location>
        <begin position="1"/>
        <end position="21"/>
    </location>
</feature>
<dbReference type="GO" id="GO:0016491">
    <property type="term" value="F:oxidoreductase activity"/>
    <property type="evidence" value="ECO:0007669"/>
    <property type="project" value="InterPro"/>
</dbReference>
<protein>
    <recommendedName>
        <fullName evidence="2">ER-bound oxygenase mpaB/mpaB'/Rubber oxygenase catalytic domain-containing protein</fullName>
    </recommendedName>
</protein>
<dbReference type="Proteomes" id="UP001075354">
    <property type="component" value="Chromosome 3"/>
</dbReference>
<accession>A0AAV7XWE1</accession>
<sequence>MGFGKDTSVLGQRGKDQQELRDPVQALLAVLETEAHSEYLGEDADERGGGPAGRADSARQDGLPDWFDEKRFKRGAETFERNIFLMFSGKMSGLLTLLAVPSIVKVLVETTQSGEPSKAFRRYVDTIRHMLFWYRTSITDPNSPCRESLAAVRSHHRRGSRFARRAGLAGISQLDMVVTQFAFCGFAVLRRKRLHVDASDQELLDFIHVWRTIGSLLGIPDRYNICQFDTDIHHTEAVLEGVCVRWLKPALLSPPEEFESMSRALINGCWCMMPVLEYDSYLHFTQEMAGIKPESCHQPNSMHGSAMLALLRLVPHSLSWPLLGPLLRAYHNANMRFSIYMSTYYPLLAWYSFPGNSSTRFQKLVPSET</sequence>
<dbReference type="EMBL" id="JAPTSV010000003">
    <property type="protein sequence ID" value="KAJ1529616.1"/>
    <property type="molecule type" value="Genomic_DNA"/>
</dbReference>
<comment type="caution">
    <text evidence="3">The sequence shown here is derived from an EMBL/GenBank/DDBJ whole genome shotgun (WGS) entry which is preliminary data.</text>
</comment>
<dbReference type="PANTHER" id="PTHR37159:SF1">
    <property type="entry name" value="GH11867P"/>
    <property type="match status" value="1"/>
</dbReference>
<feature type="domain" description="ER-bound oxygenase mpaB/mpaB'/Rubber oxygenase catalytic" evidence="2">
    <location>
        <begin position="84"/>
        <end position="222"/>
    </location>
</feature>
<organism evidence="3 4">
    <name type="scientific">Megalurothrips usitatus</name>
    <name type="common">bean blossom thrips</name>
    <dbReference type="NCBI Taxonomy" id="439358"/>
    <lineage>
        <taxon>Eukaryota</taxon>
        <taxon>Metazoa</taxon>
        <taxon>Ecdysozoa</taxon>
        <taxon>Arthropoda</taxon>
        <taxon>Hexapoda</taxon>
        <taxon>Insecta</taxon>
        <taxon>Pterygota</taxon>
        <taxon>Neoptera</taxon>
        <taxon>Paraneoptera</taxon>
        <taxon>Thysanoptera</taxon>
        <taxon>Terebrantia</taxon>
        <taxon>Thripoidea</taxon>
        <taxon>Thripidae</taxon>
        <taxon>Megalurothrips</taxon>
    </lineage>
</organism>
<feature type="region of interest" description="Disordered" evidence="1">
    <location>
        <begin position="38"/>
        <end position="62"/>
    </location>
</feature>
<gene>
    <name evidence="3" type="ORF">ONE63_006383</name>
</gene>
<dbReference type="Pfam" id="PF09995">
    <property type="entry name" value="MPAB_Lcp_cat"/>
    <property type="match status" value="1"/>
</dbReference>
<dbReference type="AlphaFoldDB" id="A0AAV7XWE1"/>
<evidence type="ECO:0000256" key="1">
    <source>
        <dbReference type="SAM" id="MobiDB-lite"/>
    </source>
</evidence>
<name>A0AAV7XWE1_9NEOP</name>
<dbReference type="InterPro" id="IPR018713">
    <property type="entry name" value="MPAB/Lcp_cat_dom"/>
</dbReference>
<evidence type="ECO:0000259" key="2">
    <source>
        <dbReference type="Pfam" id="PF09995"/>
    </source>
</evidence>
<evidence type="ECO:0000313" key="3">
    <source>
        <dbReference type="EMBL" id="KAJ1529616.1"/>
    </source>
</evidence>
<evidence type="ECO:0000313" key="4">
    <source>
        <dbReference type="Proteomes" id="UP001075354"/>
    </source>
</evidence>
<keyword evidence="4" id="KW-1185">Reference proteome</keyword>
<reference evidence="3" key="1">
    <citation type="submission" date="2022-12" db="EMBL/GenBank/DDBJ databases">
        <title>Chromosome-level genome assembly of the bean flower thrips Megalurothrips usitatus.</title>
        <authorList>
            <person name="Ma L."/>
            <person name="Liu Q."/>
            <person name="Li H."/>
            <person name="Cai W."/>
        </authorList>
    </citation>
    <scope>NUCLEOTIDE SEQUENCE</scope>
    <source>
        <strain evidence="3">Cailab_2022a</strain>
    </source>
</reference>
<dbReference type="PANTHER" id="PTHR37159">
    <property type="entry name" value="GH11867P"/>
    <property type="match status" value="1"/>
</dbReference>
<proteinExistence type="predicted"/>